<keyword evidence="2" id="KW-0732">Signal</keyword>
<dbReference type="Proteomes" id="UP000464954">
    <property type="component" value="Chromosome"/>
</dbReference>
<dbReference type="EMBL" id="CP047593">
    <property type="protein sequence ID" value="QHI69025.1"/>
    <property type="molecule type" value="Genomic_DNA"/>
</dbReference>
<evidence type="ECO:0000256" key="2">
    <source>
        <dbReference type="SAM" id="SignalP"/>
    </source>
</evidence>
<dbReference type="RefSeq" id="WP_160627932.1">
    <property type="nucleotide sequence ID" value="NZ_CP047593.1"/>
</dbReference>
<accession>A0A6P1MD53</accession>
<protein>
    <recommendedName>
        <fullName evidence="5">PepSY domain-containing protein</fullName>
    </recommendedName>
</protein>
<sequence>MKTKRFAYLMTGLAGLAVFTSALYAEDPAPTLSVGEQKVLDDIAAQFSGFLGDNAATLVDALRTGDSISYVIEVEQTVLDADGNPVLIEITNPDGTVTQVEQTELVEQTVIVENTSAPMGIGNIKLALGLAEASLPEDASYQDIVTALYDSETGNGILDMRANGMGWGDIYHSYDLKVGDVMRNEKAKVVTAERVQKVEKAEKPEKPERIEKPEKPERPDKPEKPEKAHGH</sequence>
<evidence type="ECO:0000313" key="3">
    <source>
        <dbReference type="EMBL" id="QHI69025.1"/>
    </source>
</evidence>
<evidence type="ECO:0000256" key="1">
    <source>
        <dbReference type="SAM" id="MobiDB-lite"/>
    </source>
</evidence>
<evidence type="ECO:0008006" key="5">
    <source>
        <dbReference type="Google" id="ProtNLM"/>
    </source>
</evidence>
<dbReference type="AlphaFoldDB" id="A0A6P1MD53"/>
<organism evidence="3 4">
    <name type="scientific">Tichowtungia aerotolerans</name>
    <dbReference type="NCBI Taxonomy" id="2697043"/>
    <lineage>
        <taxon>Bacteria</taxon>
        <taxon>Pseudomonadati</taxon>
        <taxon>Kiritimatiellota</taxon>
        <taxon>Tichowtungiia</taxon>
        <taxon>Tichowtungiales</taxon>
        <taxon>Tichowtungiaceae</taxon>
        <taxon>Tichowtungia</taxon>
    </lineage>
</organism>
<keyword evidence="4" id="KW-1185">Reference proteome</keyword>
<proteinExistence type="predicted"/>
<feature type="signal peptide" evidence="2">
    <location>
        <begin position="1"/>
        <end position="25"/>
    </location>
</feature>
<dbReference type="KEGG" id="taer:GT409_06060"/>
<name>A0A6P1MD53_9BACT</name>
<gene>
    <name evidence="3" type="ORF">GT409_06060</name>
</gene>
<reference evidence="3 4" key="1">
    <citation type="submission" date="2020-01" db="EMBL/GenBank/DDBJ databases">
        <title>Ponticoccus aerotolerans gen. nov., sp. nov., an anaerobic bacterium and proposal of Ponticoccusceae fam. nov., Ponticoccusles ord. nov. and Ponticoccuse classis nov. in the phylum Kiritimatiellaeota.</title>
        <authorList>
            <person name="Zhou L.Y."/>
            <person name="Du Z.J."/>
        </authorList>
    </citation>
    <scope>NUCLEOTIDE SEQUENCE [LARGE SCALE GENOMIC DNA]</scope>
    <source>
        <strain evidence="3 4">S-5007</strain>
    </source>
</reference>
<feature type="chain" id="PRO_5026683664" description="PepSY domain-containing protein" evidence="2">
    <location>
        <begin position="26"/>
        <end position="231"/>
    </location>
</feature>
<evidence type="ECO:0000313" key="4">
    <source>
        <dbReference type="Proteomes" id="UP000464954"/>
    </source>
</evidence>
<feature type="region of interest" description="Disordered" evidence="1">
    <location>
        <begin position="194"/>
        <end position="231"/>
    </location>
</feature>